<accession>A0A8X7VUR2</accession>
<feature type="chain" id="PRO_5036487085" evidence="2">
    <location>
        <begin position="26"/>
        <end position="403"/>
    </location>
</feature>
<keyword evidence="1" id="KW-0472">Membrane</keyword>
<evidence type="ECO:0000313" key="3">
    <source>
        <dbReference type="EMBL" id="KAG2318046.1"/>
    </source>
</evidence>
<keyword evidence="1" id="KW-1133">Transmembrane helix</keyword>
<proteinExistence type="predicted"/>
<keyword evidence="2" id="KW-0732">Signal</keyword>
<dbReference type="OrthoDB" id="10564148at2759"/>
<name>A0A8X7VUR2_BRACI</name>
<comment type="caution">
    <text evidence="3">The sequence shown here is derived from an EMBL/GenBank/DDBJ whole genome shotgun (WGS) entry which is preliminary data.</text>
</comment>
<evidence type="ECO:0000256" key="1">
    <source>
        <dbReference type="SAM" id="Phobius"/>
    </source>
</evidence>
<feature type="transmembrane region" description="Helical" evidence="1">
    <location>
        <begin position="299"/>
        <end position="322"/>
    </location>
</feature>
<dbReference type="AlphaFoldDB" id="A0A8X7VUR2"/>
<evidence type="ECO:0000256" key="2">
    <source>
        <dbReference type="SAM" id="SignalP"/>
    </source>
</evidence>
<protein>
    <submittedName>
        <fullName evidence="3">Uncharacterized protein</fullName>
    </submittedName>
</protein>
<keyword evidence="4" id="KW-1185">Reference proteome</keyword>
<organism evidence="3 4">
    <name type="scientific">Brassica carinata</name>
    <name type="common">Ethiopian mustard</name>
    <name type="synonym">Abyssinian cabbage</name>
    <dbReference type="NCBI Taxonomy" id="52824"/>
    <lineage>
        <taxon>Eukaryota</taxon>
        <taxon>Viridiplantae</taxon>
        <taxon>Streptophyta</taxon>
        <taxon>Embryophyta</taxon>
        <taxon>Tracheophyta</taxon>
        <taxon>Spermatophyta</taxon>
        <taxon>Magnoliopsida</taxon>
        <taxon>eudicotyledons</taxon>
        <taxon>Gunneridae</taxon>
        <taxon>Pentapetalae</taxon>
        <taxon>rosids</taxon>
        <taxon>malvids</taxon>
        <taxon>Brassicales</taxon>
        <taxon>Brassicaceae</taxon>
        <taxon>Brassiceae</taxon>
        <taxon>Brassica</taxon>
    </lineage>
</organism>
<reference evidence="3 4" key="1">
    <citation type="submission" date="2020-02" db="EMBL/GenBank/DDBJ databases">
        <authorList>
            <person name="Ma Q."/>
            <person name="Huang Y."/>
            <person name="Song X."/>
            <person name="Pei D."/>
        </authorList>
    </citation>
    <scope>NUCLEOTIDE SEQUENCE [LARGE SCALE GENOMIC DNA]</scope>
    <source>
        <strain evidence="3">Sxm20200214</strain>
        <tissue evidence="3">Leaf</tissue>
    </source>
</reference>
<gene>
    <name evidence="3" type="ORF">Bca52824_021168</name>
</gene>
<keyword evidence="1" id="KW-0812">Transmembrane</keyword>
<sequence length="403" mass="44141">MLPLSLSSVFGSFTVVLHLSLPVRGSPSSVTAMVSSHCGKLAGTALSTRDSWEALHSLQFTTFHPGDSLSRCTLPLRYRSTIGIALNQGFLRRLLHGSSRICSSPLCSLGSAPAQPDPPPSLACLIPRVSVVTTSCSILGAAANTNASSQTDFSSRRPRGVKDRNCWLTHYRSVSTRSVFYRGIPLTVSPPSTYIHQPYRPLPSGLALERPLPFRKSFCHAPPPHVTATPVDQRSEPALFLSSNQSRSLTWRCTEPDAPIYRRRCSVQIEQGHKVMRLGLADPTALNDFLVSPTVSQPMYLWGILVSLINILKIYVGFTVIFTETYLHSMPHLSFVKKLKLFQLPVASPESSPLSSFTSFSPEKRSVLSLTSFSRSVSPPNVKWRCISISIIVCLSCGSGRWG</sequence>
<evidence type="ECO:0000313" key="4">
    <source>
        <dbReference type="Proteomes" id="UP000886595"/>
    </source>
</evidence>
<dbReference type="Proteomes" id="UP000886595">
    <property type="component" value="Unassembled WGS sequence"/>
</dbReference>
<feature type="signal peptide" evidence="2">
    <location>
        <begin position="1"/>
        <end position="25"/>
    </location>
</feature>
<dbReference type="EMBL" id="JAAMPC010000004">
    <property type="protein sequence ID" value="KAG2318046.1"/>
    <property type="molecule type" value="Genomic_DNA"/>
</dbReference>